<feature type="active site" description="Proton donor" evidence="5">
    <location>
        <position position="134"/>
    </location>
</feature>
<reference evidence="8 10" key="2">
    <citation type="journal article" date="2018" name="FEMS Microbiol. Ecol.">
        <title>Co-invading symbiotic mutualists of Medicago polymorpha retain high ancestral diversity and contain diverse accessory genomes.</title>
        <authorList>
            <person name="Porter S.S."/>
            <person name="Faber-Hammond J.J."/>
            <person name="Friesen M.L."/>
        </authorList>
    </citation>
    <scope>NUCLEOTIDE SEQUENCE [LARGE SCALE GENOMIC DNA]</scope>
    <source>
        <strain evidence="8 10">Str16</strain>
    </source>
</reference>
<dbReference type="EMBL" id="CABFNB010000127">
    <property type="protein sequence ID" value="VTZ64393.1"/>
    <property type="molecule type" value="Genomic_DNA"/>
</dbReference>
<evidence type="ECO:0000256" key="6">
    <source>
        <dbReference type="PIRSR" id="PIRSR600888-3"/>
    </source>
</evidence>
<protein>
    <recommendedName>
        <fullName evidence="4 7">dTDP-4-dehydrorhamnose 3,5-epimerase</fullName>
        <ecNumber evidence="3 7">5.1.3.13</ecNumber>
    </recommendedName>
    <alternativeName>
        <fullName evidence="7">Thymidine diphospho-4-keto-rhamnose 3,5-epimerase</fullName>
    </alternativeName>
</protein>
<reference evidence="8" key="1">
    <citation type="submission" date="2017-04" db="EMBL/GenBank/DDBJ databases">
        <authorList>
            <person name="Porter S."/>
            <person name="Friesen M.L."/>
            <person name="Faber-Hammond J."/>
        </authorList>
    </citation>
    <scope>NUCLEOTIDE SEQUENCE</scope>
    <source>
        <strain evidence="8">Str16</strain>
    </source>
</reference>
<comment type="subunit">
    <text evidence="7">Homodimer.</text>
</comment>
<comment type="catalytic activity">
    <reaction evidence="1 7">
        <text>dTDP-4-dehydro-6-deoxy-alpha-D-glucose = dTDP-4-dehydro-beta-L-rhamnose</text>
        <dbReference type="Rhea" id="RHEA:16969"/>
        <dbReference type="ChEBI" id="CHEBI:57649"/>
        <dbReference type="ChEBI" id="CHEBI:62830"/>
        <dbReference type="EC" id="5.1.3.13"/>
    </reaction>
</comment>
<dbReference type="GO" id="GO:0019305">
    <property type="term" value="P:dTDP-rhamnose biosynthetic process"/>
    <property type="evidence" value="ECO:0007669"/>
    <property type="project" value="UniProtKB-UniRule"/>
</dbReference>
<feature type="active site" description="Proton acceptor" evidence="5">
    <location>
        <position position="64"/>
    </location>
</feature>
<dbReference type="UniPathway" id="UPA00124"/>
<accession>A0A508X917</accession>
<sequence length="193" mass="21604">MSPEVRALGLDEVLEILPQRIGDERGFFSETWSAVRFGELGLALTFVQDNHSYSAAKGVLRGLHYQLPPFMQNKLVRVVKGAVFDVAVDIRRGSPTFAKWVGVEISARKWNQLLIPKGFAHGFVTLEADTEVIYKVTSPYSPAHDRSIRFDDPDIAIAWPVPSTELQLSDKDRTAPLLRQAEVFGVAEGRVRR</sequence>
<evidence type="ECO:0000256" key="4">
    <source>
        <dbReference type="ARBA" id="ARBA00019595"/>
    </source>
</evidence>
<dbReference type="Proteomes" id="UP000507954">
    <property type="component" value="Unassembled WGS sequence"/>
</dbReference>
<dbReference type="GO" id="GO:0005829">
    <property type="term" value="C:cytosol"/>
    <property type="evidence" value="ECO:0007669"/>
    <property type="project" value="TreeGrafter"/>
</dbReference>
<dbReference type="InterPro" id="IPR014710">
    <property type="entry name" value="RmlC-like_jellyroll"/>
</dbReference>
<dbReference type="InterPro" id="IPR000888">
    <property type="entry name" value="RmlC-like"/>
</dbReference>
<evidence type="ECO:0000256" key="2">
    <source>
        <dbReference type="ARBA" id="ARBA00001997"/>
    </source>
</evidence>
<dbReference type="InterPro" id="IPR011051">
    <property type="entry name" value="RmlC_Cupin_sf"/>
</dbReference>
<dbReference type="EMBL" id="NBUC01000147">
    <property type="protein sequence ID" value="PLT96021.1"/>
    <property type="molecule type" value="Genomic_DNA"/>
</dbReference>
<feature type="site" description="Participates in a stacking interaction with the thymidine ring of dTDP-4-oxo-6-deoxyglucose" evidence="6">
    <location>
        <position position="140"/>
    </location>
</feature>
<keyword evidence="10" id="KW-1185">Reference proteome</keyword>
<gene>
    <name evidence="9" type="primary">rmlC</name>
    <name evidence="8" type="ORF">BMJ33_29105</name>
    <name evidence="9" type="ORF">EMEDMD4_590005</name>
</gene>
<dbReference type="Pfam" id="PF00908">
    <property type="entry name" value="dTDP_sugar_isom"/>
    <property type="match status" value="1"/>
</dbReference>
<dbReference type="PANTHER" id="PTHR21047">
    <property type="entry name" value="DTDP-6-DEOXY-D-GLUCOSE-3,5 EPIMERASE"/>
    <property type="match status" value="1"/>
</dbReference>
<dbReference type="OMA" id="AHVTYKC"/>
<evidence type="ECO:0000313" key="8">
    <source>
        <dbReference type="EMBL" id="PLT96021.1"/>
    </source>
</evidence>
<comment type="pathway">
    <text evidence="7">Carbohydrate biosynthesis; dTDP-L-rhamnose biosynthesis.</text>
</comment>
<evidence type="ECO:0000256" key="3">
    <source>
        <dbReference type="ARBA" id="ARBA00012098"/>
    </source>
</evidence>
<reference evidence="9" key="3">
    <citation type="submission" date="2019-06" db="EMBL/GenBank/DDBJ databases">
        <authorList>
            <person name="Le Quere A."/>
            <person name="Colella S."/>
        </authorList>
    </citation>
    <scope>NUCLEOTIDE SEQUENCE</scope>
    <source>
        <strain evidence="9">EmedicaeMD41</strain>
    </source>
</reference>
<comment type="function">
    <text evidence="2 7">Catalyzes the epimerization of the C3' and C5'positions of dTDP-6-deoxy-D-xylo-4-hexulose, forming dTDP-6-deoxy-L-lyxo-4-hexulose.</text>
</comment>
<dbReference type="PANTHER" id="PTHR21047:SF2">
    <property type="entry name" value="THYMIDINE DIPHOSPHO-4-KETO-RHAMNOSE 3,5-EPIMERASE"/>
    <property type="match status" value="1"/>
</dbReference>
<evidence type="ECO:0000256" key="1">
    <source>
        <dbReference type="ARBA" id="ARBA00001298"/>
    </source>
</evidence>
<dbReference type="SUPFAM" id="SSF51182">
    <property type="entry name" value="RmlC-like cupins"/>
    <property type="match status" value="1"/>
</dbReference>
<dbReference type="RefSeq" id="WP_012061738.1">
    <property type="nucleotide sequence ID" value="NZ_CABFNB010000127.1"/>
</dbReference>
<proteinExistence type="inferred from homology"/>
<evidence type="ECO:0000313" key="9">
    <source>
        <dbReference type="EMBL" id="VTZ64393.1"/>
    </source>
</evidence>
<organism evidence="9">
    <name type="scientific">Sinorhizobium medicae</name>
    <dbReference type="NCBI Taxonomy" id="110321"/>
    <lineage>
        <taxon>Bacteria</taxon>
        <taxon>Pseudomonadati</taxon>
        <taxon>Pseudomonadota</taxon>
        <taxon>Alphaproteobacteria</taxon>
        <taxon>Hyphomicrobiales</taxon>
        <taxon>Rhizobiaceae</taxon>
        <taxon>Sinorhizobium/Ensifer group</taxon>
        <taxon>Sinorhizobium</taxon>
    </lineage>
</organism>
<evidence type="ECO:0000313" key="10">
    <source>
        <dbReference type="Proteomes" id="UP001190825"/>
    </source>
</evidence>
<dbReference type="AlphaFoldDB" id="A0A508X917"/>
<evidence type="ECO:0000256" key="7">
    <source>
        <dbReference type="RuleBase" id="RU364069"/>
    </source>
</evidence>
<dbReference type="Proteomes" id="UP001190825">
    <property type="component" value="Unassembled WGS sequence"/>
</dbReference>
<dbReference type="GO" id="GO:0000271">
    <property type="term" value="P:polysaccharide biosynthetic process"/>
    <property type="evidence" value="ECO:0007669"/>
    <property type="project" value="TreeGrafter"/>
</dbReference>
<dbReference type="Gene3D" id="2.60.120.10">
    <property type="entry name" value="Jelly Rolls"/>
    <property type="match status" value="1"/>
</dbReference>
<dbReference type="EC" id="5.1.3.13" evidence="3 7"/>
<evidence type="ECO:0000256" key="5">
    <source>
        <dbReference type="PIRSR" id="PIRSR600888-1"/>
    </source>
</evidence>
<keyword evidence="7 9" id="KW-0413">Isomerase</keyword>
<dbReference type="GO" id="GO:0008830">
    <property type="term" value="F:dTDP-4-dehydrorhamnose 3,5-epimerase activity"/>
    <property type="evidence" value="ECO:0007669"/>
    <property type="project" value="UniProtKB-UniRule"/>
</dbReference>
<dbReference type="CDD" id="cd00438">
    <property type="entry name" value="cupin_RmlC"/>
    <property type="match status" value="1"/>
</dbReference>
<name>A0A508X917_9HYPH</name>
<dbReference type="NCBIfam" id="TIGR01221">
    <property type="entry name" value="rmlC"/>
    <property type="match status" value="1"/>
</dbReference>
<comment type="similarity">
    <text evidence="7">Belongs to the dTDP-4-dehydrorhamnose 3,5-epimerase family.</text>
</comment>